<keyword evidence="4" id="KW-1185">Reference proteome</keyword>
<sequence length="727" mass="84160">MSYHHNRGYNSGDWRYHDRHHQQHHDSNRRSQGDPQQNYGNHRSGSNNLPYPNQNNNRKRDAPYSSDSRAAKRSHLNTQHSRQNDRDLTCQEQHIKKAIQASGVCVDFMSRQAFQRPDGWDEKLQEVTNTTSSIVLAEIEKNEGNETGSFDSFNNDSDSDDAYSIIPSNNQTDQKMVRQEMVRQDITNFINKLQSCHQMMAGFHLDKDKRNEKTCVCPCSKKYGLKIDDLPYCDSTSFKPNGLMDHLKKIGGVYSDKTKNYGLQCKYHYAARIFLSEAYPEFHRGVGHKALYSNGEDQQIPHNNNLEPQTDVQEIQEVRGKNEDLESQMKELSERNEKLSRSNEDLLKTKERLENTIKEKESLHKKNNEQSVEQYSKLMETFKCEIMEKERELENDFKKLKEEAGGAERAILQELSRQGGATSCKTHMEHIEEVKKHCEKNLKILREMNEEHRESLKSKQEDESIGLEDKNEALRDLKKNLERERGKLHEITMKSQETINENYIKNIRDLENKMGDLSDENDKLQKSIKVAEGVKVDFGRLTNENELSRTELNRVKRDLNKVEQERNALNKDYEELQSKVETMKKELESQKKGNEDMVKKCDEMNIINKNCHAKIEELKSSQQGYDNLKAEYKNLESQMKVLNAKDTEPSQSNCAHFETVDGEQGETRSESNVCFSPPVGGSDGELSEGMLRMHMSHELLDTEEGKRTRGKVSFCKEEETKPSLLAA</sequence>
<feature type="region of interest" description="Disordered" evidence="2">
    <location>
        <begin position="661"/>
        <end position="727"/>
    </location>
</feature>
<feature type="compositionally biased region" description="Polar residues" evidence="2">
    <location>
        <begin position="33"/>
        <end position="46"/>
    </location>
</feature>
<dbReference type="Proteomes" id="UP001530400">
    <property type="component" value="Unassembled WGS sequence"/>
</dbReference>
<evidence type="ECO:0000313" key="4">
    <source>
        <dbReference type="Proteomes" id="UP001530400"/>
    </source>
</evidence>
<protein>
    <recommendedName>
        <fullName evidence="5">Viral A-type inclusion protein</fullName>
    </recommendedName>
</protein>
<feature type="region of interest" description="Disordered" evidence="2">
    <location>
        <begin position="320"/>
        <end position="341"/>
    </location>
</feature>
<organism evidence="3 4">
    <name type="scientific">Cyclotella atomus</name>
    <dbReference type="NCBI Taxonomy" id="382360"/>
    <lineage>
        <taxon>Eukaryota</taxon>
        <taxon>Sar</taxon>
        <taxon>Stramenopiles</taxon>
        <taxon>Ochrophyta</taxon>
        <taxon>Bacillariophyta</taxon>
        <taxon>Coscinodiscophyceae</taxon>
        <taxon>Thalassiosirophycidae</taxon>
        <taxon>Stephanodiscales</taxon>
        <taxon>Stephanodiscaceae</taxon>
        <taxon>Cyclotella</taxon>
    </lineage>
</organism>
<feature type="coiled-coil region" evidence="1">
    <location>
        <begin position="618"/>
        <end position="645"/>
    </location>
</feature>
<feature type="compositionally biased region" description="Low complexity" evidence="2">
    <location>
        <begin position="47"/>
        <end position="56"/>
    </location>
</feature>
<keyword evidence="1" id="KW-0175">Coiled coil</keyword>
<feature type="region of interest" description="Disordered" evidence="2">
    <location>
        <begin position="1"/>
        <end position="87"/>
    </location>
</feature>
<gene>
    <name evidence="3" type="ORF">ACHAWO_004343</name>
</gene>
<proteinExistence type="predicted"/>
<dbReference type="AlphaFoldDB" id="A0ABD3NIW8"/>
<name>A0ABD3NIW8_9STRA</name>
<evidence type="ECO:0000313" key="3">
    <source>
        <dbReference type="EMBL" id="KAL3775878.1"/>
    </source>
</evidence>
<accession>A0ABD3NIW8</accession>
<evidence type="ECO:0000256" key="1">
    <source>
        <dbReference type="SAM" id="Coils"/>
    </source>
</evidence>
<comment type="caution">
    <text evidence="3">The sequence shown here is derived from an EMBL/GenBank/DDBJ whole genome shotgun (WGS) entry which is preliminary data.</text>
</comment>
<dbReference type="EMBL" id="JALLPJ020001129">
    <property type="protein sequence ID" value="KAL3775878.1"/>
    <property type="molecule type" value="Genomic_DNA"/>
</dbReference>
<reference evidence="3 4" key="1">
    <citation type="submission" date="2024-10" db="EMBL/GenBank/DDBJ databases">
        <title>Updated reference genomes for cyclostephanoid diatoms.</title>
        <authorList>
            <person name="Roberts W.R."/>
            <person name="Alverson A.J."/>
        </authorList>
    </citation>
    <scope>NUCLEOTIDE SEQUENCE [LARGE SCALE GENOMIC DNA]</scope>
    <source>
        <strain evidence="3 4">AJA010-31</strain>
    </source>
</reference>
<evidence type="ECO:0000256" key="2">
    <source>
        <dbReference type="SAM" id="MobiDB-lite"/>
    </source>
</evidence>
<evidence type="ECO:0008006" key="5">
    <source>
        <dbReference type="Google" id="ProtNLM"/>
    </source>
</evidence>
<feature type="compositionally biased region" description="Basic and acidic residues" evidence="2">
    <location>
        <begin position="695"/>
        <end position="707"/>
    </location>
</feature>